<dbReference type="EMBL" id="LIXN01000002">
    <property type="protein sequence ID" value="KQH83260.1"/>
    <property type="molecule type" value="Genomic_DNA"/>
</dbReference>
<evidence type="ECO:0000256" key="2">
    <source>
        <dbReference type="ARBA" id="ARBA00022741"/>
    </source>
</evidence>
<dbReference type="InterPro" id="IPR027417">
    <property type="entry name" value="P-loop_NTPase"/>
</dbReference>
<evidence type="ECO:0000313" key="10">
    <source>
        <dbReference type="Proteomes" id="UP000250136"/>
    </source>
</evidence>
<dbReference type="EMBL" id="CP015105">
    <property type="protein sequence ID" value="ASJ13331.1"/>
    <property type="molecule type" value="Genomic_DNA"/>
</dbReference>
<evidence type="ECO:0000256" key="1">
    <source>
        <dbReference type="ARBA" id="ARBA00022448"/>
    </source>
</evidence>
<keyword evidence="1" id="KW-0813">Transport</keyword>
<name>A0A0Q2XPP9_9EURY</name>
<evidence type="ECO:0000313" key="8">
    <source>
        <dbReference type="Proteomes" id="UP000051862"/>
    </source>
</evidence>
<proteinExistence type="predicted"/>
<sequence>MITARNLTKRFGRLVALDSINLEIDEGLTLILGPNGGGKSTFLNLCAGLYRPSNGEIKVLGENPWSNDGLRKRIGVSFDPPALPRHRTAREWLGYIAEVKGLREEEVTNAAELFSAVNYLDRKMGEYSAGMLKRISLTQAFLGKPELVFLDEPLANLDLEGIREVAEVIGEQAEKGANMVVVSHIWRPLVEFADRIVVIAAGKVVMTGTPEEVVPKIEEI</sequence>
<evidence type="ECO:0000313" key="7">
    <source>
        <dbReference type="EMBL" id="SEW22754.1"/>
    </source>
</evidence>
<dbReference type="PANTHER" id="PTHR42939">
    <property type="entry name" value="ABC TRANSPORTER ATP-BINDING PROTEIN ALBC-RELATED"/>
    <property type="match status" value="1"/>
</dbReference>
<evidence type="ECO:0000313" key="9">
    <source>
        <dbReference type="Proteomes" id="UP000182125"/>
    </source>
</evidence>
<dbReference type="GO" id="GO:0005524">
    <property type="term" value="F:ATP binding"/>
    <property type="evidence" value="ECO:0007669"/>
    <property type="project" value="UniProtKB-KW"/>
</dbReference>
<dbReference type="Pfam" id="PF00005">
    <property type="entry name" value="ABC_tran"/>
    <property type="match status" value="1"/>
</dbReference>
<keyword evidence="3 7" id="KW-0067">ATP-binding</keyword>
<dbReference type="PATRIC" id="fig|277988.4.peg.184"/>
<protein>
    <submittedName>
        <fullName evidence="6">ABC transporter</fullName>
    </submittedName>
    <submittedName>
        <fullName evidence="7">ABC-2 type transport system ATP-binding protein</fullName>
    </submittedName>
</protein>
<dbReference type="Gene3D" id="3.40.50.300">
    <property type="entry name" value="P-loop containing nucleotide triphosphate hydrolases"/>
    <property type="match status" value="1"/>
</dbReference>
<dbReference type="KEGG" id="ttd:A3L14_10765"/>
<feature type="domain" description="ABC transporter" evidence="4">
    <location>
        <begin position="2"/>
        <end position="220"/>
    </location>
</feature>
<reference evidence="6 8" key="1">
    <citation type="submission" date="2015-08" db="EMBL/GenBank/DDBJ databases">
        <title>Thermococcus thioreducens DSM 14981 genome sequencing.</title>
        <authorList>
            <person name="Hong S.-J."/>
            <person name="Kim M.-C."/>
            <person name="Shin J.-H."/>
        </authorList>
    </citation>
    <scope>NUCLEOTIDE SEQUENCE [LARGE SCALE GENOMIC DNA]</scope>
    <source>
        <strain evidence="6 8">DSM 14981</strain>
    </source>
</reference>
<organism evidence="6 8">
    <name type="scientific">Thermococcus thioreducens</name>
    <dbReference type="NCBI Taxonomy" id="277988"/>
    <lineage>
        <taxon>Archaea</taxon>
        <taxon>Methanobacteriati</taxon>
        <taxon>Methanobacteriota</taxon>
        <taxon>Thermococci</taxon>
        <taxon>Thermococcales</taxon>
        <taxon>Thermococcaceae</taxon>
        <taxon>Thermococcus</taxon>
    </lineage>
</organism>
<keyword evidence="2" id="KW-0547">Nucleotide-binding</keyword>
<dbReference type="PROSITE" id="PS50893">
    <property type="entry name" value="ABC_TRANSPORTER_2"/>
    <property type="match status" value="1"/>
</dbReference>
<evidence type="ECO:0000313" key="5">
    <source>
        <dbReference type="EMBL" id="ASJ13331.1"/>
    </source>
</evidence>
<keyword evidence="10" id="KW-1185">Reference proteome</keyword>
<dbReference type="GO" id="GO:0016887">
    <property type="term" value="F:ATP hydrolysis activity"/>
    <property type="evidence" value="ECO:0007669"/>
    <property type="project" value="InterPro"/>
</dbReference>
<dbReference type="Proteomes" id="UP000182125">
    <property type="component" value="Unassembled WGS sequence"/>
</dbReference>
<dbReference type="InterPro" id="IPR003593">
    <property type="entry name" value="AAA+_ATPase"/>
</dbReference>
<evidence type="ECO:0000256" key="3">
    <source>
        <dbReference type="ARBA" id="ARBA00022840"/>
    </source>
</evidence>
<reference evidence="7 9" key="3">
    <citation type="submission" date="2016-10" db="EMBL/GenBank/DDBJ databases">
        <authorList>
            <person name="de Groot N.N."/>
        </authorList>
    </citation>
    <scope>NUCLEOTIDE SEQUENCE [LARGE SCALE GENOMIC DNA]</scope>
    <source>
        <strain evidence="7 9">OGL-20</strain>
    </source>
</reference>
<reference evidence="5 10" key="2">
    <citation type="submission" date="2016-04" db="EMBL/GenBank/DDBJ databases">
        <title>Complete genome sequence of Thermococcus thioreducens type strain OGL-20P.</title>
        <authorList>
            <person name="Oger P.M."/>
        </authorList>
    </citation>
    <scope>NUCLEOTIDE SEQUENCE [LARGE SCALE GENOMIC DNA]</scope>
    <source>
        <strain evidence="5 10">OGL-20P</strain>
    </source>
</reference>
<dbReference type="AlphaFoldDB" id="A0A0Q2XPP9"/>
<gene>
    <name evidence="5" type="ORF">A3L14_10765</name>
    <name evidence="6" type="ORF">AMR53_00845</name>
    <name evidence="7" type="ORF">SAMN05216170_2258</name>
</gene>
<dbReference type="SUPFAM" id="SSF52540">
    <property type="entry name" value="P-loop containing nucleoside triphosphate hydrolases"/>
    <property type="match status" value="1"/>
</dbReference>
<accession>A0A0Q2XPP9</accession>
<dbReference type="OrthoDB" id="44250at2157"/>
<evidence type="ECO:0000259" key="4">
    <source>
        <dbReference type="PROSITE" id="PS50893"/>
    </source>
</evidence>
<dbReference type="Proteomes" id="UP000051862">
    <property type="component" value="Unassembled WGS sequence"/>
</dbReference>
<dbReference type="InterPro" id="IPR051782">
    <property type="entry name" value="ABC_Transporter_VariousFunc"/>
</dbReference>
<evidence type="ECO:0000313" key="6">
    <source>
        <dbReference type="EMBL" id="KQH83260.1"/>
    </source>
</evidence>
<dbReference type="PANTHER" id="PTHR42939:SF1">
    <property type="entry name" value="ABC TRANSPORTER ATP-BINDING PROTEIN ALBC-RELATED"/>
    <property type="match status" value="1"/>
</dbReference>
<dbReference type="EMBL" id="FOIW01000003">
    <property type="protein sequence ID" value="SEW22754.1"/>
    <property type="molecule type" value="Genomic_DNA"/>
</dbReference>
<dbReference type="RefSeq" id="WP_055428466.1">
    <property type="nucleotide sequence ID" value="NZ_CP015105.1"/>
</dbReference>
<dbReference type="Proteomes" id="UP000250136">
    <property type="component" value="Chromosome"/>
</dbReference>
<dbReference type="STRING" id="277988.SAMN05216170_2258"/>
<dbReference type="GeneID" id="33334913"/>
<dbReference type="CDD" id="cd03230">
    <property type="entry name" value="ABC_DR_subfamily_A"/>
    <property type="match status" value="1"/>
</dbReference>
<dbReference type="InterPro" id="IPR003439">
    <property type="entry name" value="ABC_transporter-like_ATP-bd"/>
</dbReference>
<dbReference type="SMART" id="SM00382">
    <property type="entry name" value="AAA"/>
    <property type="match status" value="1"/>
</dbReference>